<keyword evidence="1" id="KW-0732">Signal</keyword>
<feature type="signal peptide" evidence="1">
    <location>
        <begin position="1"/>
        <end position="35"/>
    </location>
</feature>
<accession>A0ABU4H0P1</accession>
<dbReference type="PROSITE" id="PS51318">
    <property type="entry name" value="TAT"/>
    <property type="match status" value="1"/>
</dbReference>
<reference evidence="2 3" key="1">
    <citation type="submission" date="2023-11" db="EMBL/GenBank/DDBJ databases">
        <title>Draft genome sequence of Microbacterium arthrosphaerae JCM 30492.</title>
        <authorList>
            <person name="Zhang G."/>
            <person name="Ding Y."/>
        </authorList>
    </citation>
    <scope>NUCLEOTIDE SEQUENCE [LARGE SCALE GENOMIC DNA]</scope>
    <source>
        <strain evidence="2 3">JCM 30492</strain>
    </source>
</reference>
<dbReference type="EMBL" id="JAWQEV010000002">
    <property type="protein sequence ID" value="MDW4572897.1"/>
    <property type="molecule type" value="Genomic_DNA"/>
</dbReference>
<dbReference type="RefSeq" id="WP_318353403.1">
    <property type="nucleotide sequence ID" value="NZ_JAWQEV010000002.1"/>
</dbReference>
<dbReference type="Proteomes" id="UP001283109">
    <property type="component" value="Unassembled WGS sequence"/>
</dbReference>
<keyword evidence="3" id="KW-1185">Reference proteome</keyword>
<name>A0ABU4H0P1_9MICO</name>
<evidence type="ECO:0000256" key="1">
    <source>
        <dbReference type="SAM" id="SignalP"/>
    </source>
</evidence>
<comment type="caution">
    <text evidence="2">The sequence shown here is derived from an EMBL/GenBank/DDBJ whole genome shotgun (WGS) entry which is preliminary data.</text>
</comment>
<gene>
    <name evidence="2" type="ORF">R8Z58_08955</name>
</gene>
<proteinExistence type="predicted"/>
<evidence type="ECO:0000313" key="2">
    <source>
        <dbReference type="EMBL" id="MDW4572897.1"/>
    </source>
</evidence>
<sequence length="321" mass="31763">MSSQPFRAARRVVLAVALGVLALLAPLGVAGPAVAAPTTKPTSISVTVRTDPGIAAQLSGVPAASLPAVLAAVGTPFEVEVSLWNGTAPATYPTPTGVTLSAPGPGRLAVVEATIPAGSSTATIRTSYSGATAALQVSVQTVNKKSVLTAVAASFPVDLALNLLDGQSAALTQGVAGADGSGCATVDASHPMCGVLALPSGANGTVALSLGVCPAGQSCRPGALVTQFLADMTGLYTRTAPARMTIVCDKTVCGQGGASQFRALWSQSATGALATTPACPAKGVIGADQEFCTDTVASTRDNAGDLHLVVLFLNDVRGTIK</sequence>
<organism evidence="2 3">
    <name type="scientific">Microbacterium arthrosphaerae</name>
    <dbReference type="NCBI Taxonomy" id="792652"/>
    <lineage>
        <taxon>Bacteria</taxon>
        <taxon>Bacillati</taxon>
        <taxon>Actinomycetota</taxon>
        <taxon>Actinomycetes</taxon>
        <taxon>Micrococcales</taxon>
        <taxon>Microbacteriaceae</taxon>
        <taxon>Microbacterium</taxon>
    </lineage>
</organism>
<evidence type="ECO:0000313" key="3">
    <source>
        <dbReference type="Proteomes" id="UP001283109"/>
    </source>
</evidence>
<protein>
    <submittedName>
        <fullName evidence="2">Uncharacterized protein</fullName>
    </submittedName>
</protein>
<feature type="chain" id="PRO_5047022984" evidence="1">
    <location>
        <begin position="36"/>
        <end position="321"/>
    </location>
</feature>
<dbReference type="InterPro" id="IPR006311">
    <property type="entry name" value="TAT_signal"/>
</dbReference>